<accession>A0A5B7HSW4</accession>
<comment type="caution">
    <text evidence="1">The sequence shown here is derived from an EMBL/GenBank/DDBJ whole genome shotgun (WGS) entry which is preliminary data.</text>
</comment>
<protein>
    <submittedName>
        <fullName evidence="1">Uncharacterized protein</fullName>
    </submittedName>
</protein>
<sequence length="107" mass="12123">MQISIDNEKLIPISHMDLNMVECENRDTGNAWDSWRVCFIYMVLPSPDHLTHAPACLITLFIARNTLHLLLVCMLWRESDACSARDEGAGLPISSICTADLFQYLIL</sequence>
<evidence type="ECO:0000313" key="1">
    <source>
        <dbReference type="EMBL" id="MPC72845.1"/>
    </source>
</evidence>
<proteinExistence type="predicted"/>
<keyword evidence="2" id="KW-1185">Reference proteome</keyword>
<reference evidence="1 2" key="1">
    <citation type="submission" date="2019-05" db="EMBL/GenBank/DDBJ databases">
        <title>Another draft genome of Portunus trituberculatus and its Hox gene families provides insights of decapod evolution.</title>
        <authorList>
            <person name="Jeong J.-H."/>
            <person name="Song I."/>
            <person name="Kim S."/>
            <person name="Choi T."/>
            <person name="Kim D."/>
            <person name="Ryu S."/>
            <person name="Kim W."/>
        </authorList>
    </citation>
    <scope>NUCLEOTIDE SEQUENCE [LARGE SCALE GENOMIC DNA]</scope>
    <source>
        <tissue evidence="1">Muscle</tissue>
    </source>
</reference>
<gene>
    <name evidence="1" type="ORF">E2C01_067159</name>
</gene>
<dbReference type="EMBL" id="VSRR010035536">
    <property type="protein sequence ID" value="MPC72845.1"/>
    <property type="molecule type" value="Genomic_DNA"/>
</dbReference>
<name>A0A5B7HSW4_PORTR</name>
<dbReference type="Proteomes" id="UP000324222">
    <property type="component" value="Unassembled WGS sequence"/>
</dbReference>
<dbReference type="AlphaFoldDB" id="A0A5B7HSW4"/>
<organism evidence="1 2">
    <name type="scientific">Portunus trituberculatus</name>
    <name type="common">Swimming crab</name>
    <name type="synonym">Neptunus trituberculatus</name>
    <dbReference type="NCBI Taxonomy" id="210409"/>
    <lineage>
        <taxon>Eukaryota</taxon>
        <taxon>Metazoa</taxon>
        <taxon>Ecdysozoa</taxon>
        <taxon>Arthropoda</taxon>
        <taxon>Crustacea</taxon>
        <taxon>Multicrustacea</taxon>
        <taxon>Malacostraca</taxon>
        <taxon>Eumalacostraca</taxon>
        <taxon>Eucarida</taxon>
        <taxon>Decapoda</taxon>
        <taxon>Pleocyemata</taxon>
        <taxon>Brachyura</taxon>
        <taxon>Eubrachyura</taxon>
        <taxon>Portunoidea</taxon>
        <taxon>Portunidae</taxon>
        <taxon>Portuninae</taxon>
        <taxon>Portunus</taxon>
    </lineage>
</organism>
<evidence type="ECO:0000313" key="2">
    <source>
        <dbReference type="Proteomes" id="UP000324222"/>
    </source>
</evidence>